<protein>
    <recommendedName>
        <fullName evidence="10">Pleckstrin homology domain containing, family H (with MyTH4 domain) member 2</fullName>
    </recommendedName>
</protein>
<dbReference type="Gene3D" id="1.25.40.530">
    <property type="entry name" value="MyTH4 domain"/>
    <property type="match status" value="1"/>
</dbReference>
<dbReference type="CDD" id="cd14473">
    <property type="entry name" value="FERM_B-lobe"/>
    <property type="match status" value="1"/>
</dbReference>
<dbReference type="Gene3D" id="1.20.80.10">
    <property type="match status" value="1"/>
</dbReference>
<dbReference type="Pfam" id="PF00784">
    <property type="entry name" value="MyTH4"/>
    <property type="match status" value="1"/>
</dbReference>
<organism evidence="8 9">
    <name type="scientific">Pygocentrus nattereri</name>
    <name type="common">Red-bellied piranha</name>
    <dbReference type="NCBI Taxonomy" id="42514"/>
    <lineage>
        <taxon>Eukaryota</taxon>
        <taxon>Metazoa</taxon>
        <taxon>Chordata</taxon>
        <taxon>Craniata</taxon>
        <taxon>Vertebrata</taxon>
        <taxon>Euteleostomi</taxon>
        <taxon>Actinopterygii</taxon>
        <taxon>Neopterygii</taxon>
        <taxon>Teleostei</taxon>
        <taxon>Ostariophysi</taxon>
        <taxon>Characiformes</taxon>
        <taxon>Characoidei</taxon>
        <taxon>Pygocentrus</taxon>
    </lineage>
</organism>
<dbReference type="Proteomes" id="UP001501920">
    <property type="component" value="Chromosome 5"/>
</dbReference>
<dbReference type="GeneTree" id="ENSGT00940000157675"/>
<dbReference type="SUPFAM" id="SSF50729">
    <property type="entry name" value="PH domain-like"/>
    <property type="match status" value="2"/>
</dbReference>
<sequence length="1083" mass="121866">MEERLKAADVQSSDSELRLFRRCQDLQAALQEKEELITALEQQLEEQKQSRIQDAKAVEEKAAKIKEWVMRKLNEVCVYIHMCVCTCLYELNKRFQSQCLNSSSSSSEANTPSPILTPALTPKRPTPSQDIQDTPASPKQPRLRTPNAFNVSITVAKKHLSQPQLCSEAAHGRSRNAISMLRPLKPQETDLDLEQEMETSEGSSQAQAEEQTTPDASAAMQGSKPPTPPLHRFPSWESRIYAVAKSGIRLSETSCADLANKGKVCPLGFYNISQPLTHTSRLSFSPVSSAVSLSSMASESDYAIPPDAYSTDTECSEPENKLPKTCSCSSDSGKSEPMEKSGYLLKMVKTWKKTWKRRWFVLKDGELLYYKSPSDVIRKPQGQIELSASSTIARGDGKQMLQVLSHRKRAYNLKADSPNLLEEWLRVLQCVLRVKAASPLFTQPDVRPTMRGYLMKVKHGYSKQVWCALIGKTLYYFRCQEDKFPLGQIRMWEARVEEVDQSCDSDEDSKKEQSGPSTHSAISIQPLNQAPTYLLIDSQHEKAAWLYHLSVAAGANMGTVGTEFEQLVGKLLAVDGDPGSQVWRHPMLCFSKEGLTSPITTLPSQALQTEAIKLFKTCQLFINVAIDTPAIDYHVTLAQCALQVCLTHPELQNEIYCQVIKQTRRRQPHGQPGPLQFLALCVGLFLPQHPILWLLQVHLRKHADSRTEVGKYAIYCQRSVERTQQKGDRQARPSRMEILSILLRNPYHHSLPFSLPVHFLNNTYQVVGFDASTTVEEFQNRLNQDTGMRKTGQSGFSLYSDDPTGQTLEHYLQGSLKICDIISKWEQACKELHTGKSENTRTVKLTYKNRLYFSQQLRGETERERLLLAYQTNEEIAAGHFPVNKELALEMSALLAQVEFGDFEQPFSNAAGSGSGQAKSKQTLKQVLERFYPKHYRRACSDEQLSQLGQRLSARWASLRGRSTSECVRIYLTVARKWPFFGAKLFEAEPLSSCSQQNAHVWLAVHEDGLSALEFTSINIVMFGGCRQDFMLVVSQGSASNTVRDKPTEKLLYAMNPSKVGMVSALSLRRFCLHLTCSQKTDL</sequence>
<evidence type="ECO:0000313" key="9">
    <source>
        <dbReference type="Proteomes" id="UP001501920"/>
    </source>
</evidence>
<reference evidence="8 9" key="1">
    <citation type="submission" date="2020-10" db="EMBL/GenBank/DDBJ databases">
        <title>Pygocentrus nattereri (red-bellied piranha) genome, fPygNat1, primary haplotype.</title>
        <authorList>
            <person name="Myers G."/>
            <person name="Meyer A."/>
            <person name="Karagic N."/>
            <person name="Pippel M."/>
            <person name="Winkler S."/>
            <person name="Tracey A."/>
            <person name="Wood J."/>
            <person name="Formenti G."/>
            <person name="Howe K."/>
            <person name="Fedrigo O."/>
            <person name="Jarvis E.D."/>
        </authorList>
    </citation>
    <scope>NUCLEOTIDE SEQUENCE [LARGE SCALE GENOMIC DNA]</scope>
</reference>
<dbReference type="Gene3D" id="3.10.20.90">
    <property type="entry name" value="Phosphatidylinositol 3-kinase Catalytic Subunit, Chain A, domain 1"/>
    <property type="match status" value="1"/>
</dbReference>
<evidence type="ECO:0000256" key="4">
    <source>
        <dbReference type="SAM" id="MobiDB-lite"/>
    </source>
</evidence>
<evidence type="ECO:0000256" key="1">
    <source>
        <dbReference type="ARBA" id="ARBA00022737"/>
    </source>
</evidence>
<dbReference type="PROSITE" id="PS50057">
    <property type="entry name" value="FERM_3"/>
    <property type="match status" value="1"/>
</dbReference>
<dbReference type="CDD" id="cd13282">
    <property type="entry name" value="PH1_PLEKHH1_PLEKHH2"/>
    <property type="match status" value="1"/>
</dbReference>
<gene>
    <name evidence="8" type="primary">PLEKHH2</name>
</gene>
<dbReference type="InterPro" id="IPR000857">
    <property type="entry name" value="MyTH4_dom"/>
</dbReference>
<feature type="compositionally biased region" description="Polar residues" evidence="4">
    <location>
        <begin position="126"/>
        <end position="137"/>
    </location>
</feature>
<evidence type="ECO:0000259" key="7">
    <source>
        <dbReference type="PROSITE" id="PS51016"/>
    </source>
</evidence>
<dbReference type="SMART" id="SM00139">
    <property type="entry name" value="MyTH4"/>
    <property type="match status" value="1"/>
</dbReference>
<dbReference type="PROSITE" id="PS51016">
    <property type="entry name" value="MYTH4"/>
    <property type="match status" value="1"/>
</dbReference>
<dbReference type="SMART" id="SM00233">
    <property type="entry name" value="PH"/>
    <property type="match status" value="2"/>
</dbReference>
<keyword evidence="9" id="KW-1185">Reference proteome</keyword>
<evidence type="ECO:0000313" key="8">
    <source>
        <dbReference type="Ensembl" id="ENSPNAP00000056466.1"/>
    </source>
</evidence>
<reference evidence="8" key="3">
    <citation type="submission" date="2025-09" db="UniProtKB">
        <authorList>
            <consortium name="Ensembl"/>
        </authorList>
    </citation>
    <scope>IDENTIFICATION</scope>
</reference>
<evidence type="ECO:0000256" key="3">
    <source>
        <dbReference type="SAM" id="Coils"/>
    </source>
</evidence>
<dbReference type="Pfam" id="PF00169">
    <property type="entry name" value="PH"/>
    <property type="match status" value="1"/>
</dbReference>
<feature type="region of interest" description="Disordered" evidence="4">
    <location>
        <begin position="501"/>
        <end position="522"/>
    </location>
</feature>
<feature type="coiled-coil region" evidence="3">
    <location>
        <begin position="23"/>
        <end position="61"/>
    </location>
</feature>
<feature type="region of interest" description="Disordered" evidence="4">
    <location>
        <begin position="192"/>
        <end position="233"/>
    </location>
</feature>
<feature type="compositionally biased region" description="Polar residues" evidence="4">
    <location>
        <begin position="200"/>
        <end position="215"/>
    </location>
</feature>
<dbReference type="InterPro" id="IPR035963">
    <property type="entry name" value="FERM_2"/>
</dbReference>
<proteinExistence type="predicted"/>
<dbReference type="InterPro" id="IPR038185">
    <property type="entry name" value="MyTH4_dom_sf"/>
</dbReference>
<evidence type="ECO:0000259" key="5">
    <source>
        <dbReference type="PROSITE" id="PS50003"/>
    </source>
</evidence>
<feature type="domain" description="MyTH4" evidence="7">
    <location>
        <begin position="590"/>
        <end position="742"/>
    </location>
</feature>
<dbReference type="InterPro" id="IPR019749">
    <property type="entry name" value="Band_41_domain"/>
</dbReference>
<evidence type="ECO:0008006" key="10">
    <source>
        <dbReference type="Google" id="ProtNLM"/>
    </source>
</evidence>
<evidence type="ECO:0000256" key="2">
    <source>
        <dbReference type="ARBA" id="ARBA00023054"/>
    </source>
</evidence>
<dbReference type="GO" id="GO:0003779">
    <property type="term" value="F:actin binding"/>
    <property type="evidence" value="ECO:0007669"/>
    <property type="project" value="TreeGrafter"/>
</dbReference>
<dbReference type="InterPro" id="IPR019748">
    <property type="entry name" value="FERM_central"/>
</dbReference>
<dbReference type="PROSITE" id="PS50003">
    <property type="entry name" value="PH_DOMAIN"/>
    <property type="match status" value="1"/>
</dbReference>
<accession>A0AAR2K2Y9</accession>
<dbReference type="SMART" id="SM00295">
    <property type="entry name" value="B41"/>
    <property type="match status" value="1"/>
</dbReference>
<dbReference type="GO" id="GO:0005856">
    <property type="term" value="C:cytoskeleton"/>
    <property type="evidence" value="ECO:0007669"/>
    <property type="project" value="InterPro"/>
</dbReference>
<feature type="region of interest" description="Disordered" evidence="4">
    <location>
        <begin position="101"/>
        <end position="145"/>
    </location>
</feature>
<feature type="domain" description="PH" evidence="5">
    <location>
        <begin position="337"/>
        <end position="433"/>
    </location>
</feature>
<dbReference type="InterPro" id="IPR000299">
    <property type="entry name" value="FERM_domain"/>
</dbReference>
<dbReference type="InterPro" id="IPR001849">
    <property type="entry name" value="PH_domain"/>
</dbReference>
<dbReference type="Pfam" id="PF21989">
    <property type="entry name" value="RA_2"/>
    <property type="match status" value="1"/>
</dbReference>
<name>A0AAR2K2Y9_PYGNA</name>
<dbReference type="InterPro" id="IPR014352">
    <property type="entry name" value="FERM/acyl-CoA-bd_prot_sf"/>
</dbReference>
<dbReference type="GO" id="GO:0030835">
    <property type="term" value="P:negative regulation of actin filament depolymerization"/>
    <property type="evidence" value="ECO:0007669"/>
    <property type="project" value="TreeGrafter"/>
</dbReference>
<evidence type="ECO:0000259" key="6">
    <source>
        <dbReference type="PROSITE" id="PS50057"/>
    </source>
</evidence>
<feature type="domain" description="FERM" evidence="6">
    <location>
        <begin position="753"/>
        <end position="1083"/>
    </location>
</feature>
<dbReference type="Pfam" id="PF00373">
    <property type="entry name" value="FERM_M"/>
    <property type="match status" value="1"/>
</dbReference>
<dbReference type="GO" id="GO:0005737">
    <property type="term" value="C:cytoplasm"/>
    <property type="evidence" value="ECO:0007669"/>
    <property type="project" value="TreeGrafter"/>
</dbReference>
<feature type="region of interest" description="Disordered" evidence="4">
    <location>
        <begin position="308"/>
        <end position="335"/>
    </location>
</feature>
<reference evidence="8" key="2">
    <citation type="submission" date="2025-08" db="UniProtKB">
        <authorList>
            <consortium name="Ensembl"/>
        </authorList>
    </citation>
    <scope>IDENTIFICATION</scope>
</reference>
<keyword evidence="1" id="KW-0677">Repeat</keyword>
<dbReference type="PANTHER" id="PTHR22903">
    <property type="entry name" value="PLEKHH PROTEIN"/>
    <property type="match status" value="1"/>
</dbReference>
<dbReference type="InterPro" id="IPR011993">
    <property type="entry name" value="PH-like_dom_sf"/>
</dbReference>
<dbReference type="AlphaFoldDB" id="A0AAR2K2Y9"/>
<dbReference type="Gene3D" id="2.30.29.30">
    <property type="entry name" value="Pleckstrin-homology domain (PH domain)/Phosphotyrosine-binding domain (PTB)"/>
    <property type="match status" value="2"/>
</dbReference>
<dbReference type="PANTHER" id="PTHR22903:SF3">
    <property type="entry name" value="PLECKSTRIN HOMOLOGY DOMAIN-CONTAINING FAMILY H MEMBER 2"/>
    <property type="match status" value="1"/>
</dbReference>
<keyword evidence="2 3" id="KW-0175">Coiled coil</keyword>
<dbReference type="Ensembl" id="ENSPNAT00000075244.1">
    <property type="protein sequence ID" value="ENSPNAP00000056466.1"/>
    <property type="gene ID" value="ENSPNAG00000013260.2"/>
</dbReference>
<dbReference type="SUPFAM" id="SSF47031">
    <property type="entry name" value="Second domain of FERM"/>
    <property type="match status" value="1"/>
</dbReference>